<dbReference type="PIRSF" id="PIRSF011576">
    <property type="entry name" value="YabP"/>
    <property type="match status" value="1"/>
</dbReference>
<protein>
    <submittedName>
        <fullName evidence="1">Sporulation protein YabP</fullName>
    </submittedName>
</protein>
<dbReference type="NCBIfam" id="TIGR02892">
    <property type="entry name" value="spore_yabP"/>
    <property type="match status" value="1"/>
</dbReference>
<dbReference type="InterPro" id="IPR038705">
    <property type="entry name" value="YabP_sf"/>
</dbReference>
<dbReference type="OrthoDB" id="9795125at2"/>
<reference evidence="1 2" key="1">
    <citation type="submission" date="2017-05" db="EMBL/GenBank/DDBJ databases">
        <authorList>
            <person name="Varghese N."/>
            <person name="Submissions S."/>
        </authorList>
    </citation>
    <scope>NUCLEOTIDE SEQUENCE [LARGE SCALE GENOMIC DNA]</scope>
    <source>
        <strain evidence="1 2">DSM 45474</strain>
    </source>
</reference>
<proteinExistence type="predicted"/>
<dbReference type="Gene3D" id="2.60.40.2000">
    <property type="match status" value="1"/>
</dbReference>
<dbReference type="RefSeq" id="WP_142506103.1">
    <property type="nucleotide sequence ID" value="NZ_FXTI01000008.1"/>
</dbReference>
<dbReference type="GO" id="GO:0030435">
    <property type="term" value="P:sporulation resulting in formation of a cellular spore"/>
    <property type="evidence" value="ECO:0007669"/>
    <property type="project" value="InterPro"/>
</dbReference>
<dbReference type="Pfam" id="PF07873">
    <property type="entry name" value="YabP"/>
    <property type="match status" value="1"/>
</dbReference>
<dbReference type="EMBL" id="FXTI01000008">
    <property type="protein sequence ID" value="SMO80863.1"/>
    <property type="molecule type" value="Genomic_DNA"/>
</dbReference>
<dbReference type="InterPro" id="IPR012504">
    <property type="entry name" value="Spore_YabP"/>
</dbReference>
<evidence type="ECO:0000313" key="1">
    <source>
        <dbReference type="EMBL" id="SMO80863.1"/>
    </source>
</evidence>
<name>A0A521EAB7_9BACL</name>
<sequence>MTEELVLSGTAKHEVVMVDRNTLDITGVIGVESFDSEEFLLQTECGYLGVRGTNLHIQTLDLEQGRVAIQGEFDEMSYLDDGSSHTEKAKGLFGRLFR</sequence>
<keyword evidence="2" id="KW-1185">Reference proteome</keyword>
<organism evidence="1 2">
    <name type="scientific">Melghirimyces algeriensis</name>
    <dbReference type="NCBI Taxonomy" id="910412"/>
    <lineage>
        <taxon>Bacteria</taxon>
        <taxon>Bacillati</taxon>
        <taxon>Bacillota</taxon>
        <taxon>Bacilli</taxon>
        <taxon>Bacillales</taxon>
        <taxon>Thermoactinomycetaceae</taxon>
        <taxon>Melghirimyces</taxon>
    </lineage>
</organism>
<dbReference type="Proteomes" id="UP000315636">
    <property type="component" value="Unassembled WGS sequence"/>
</dbReference>
<gene>
    <name evidence="1" type="ORF">SAMN06264849_108149</name>
</gene>
<evidence type="ECO:0000313" key="2">
    <source>
        <dbReference type="Proteomes" id="UP000315636"/>
    </source>
</evidence>
<accession>A0A521EAB7</accession>
<dbReference type="AlphaFoldDB" id="A0A521EAB7"/>
<dbReference type="InterPro" id="IPR022476">
    <property type="entry name" value="Spore_YabP/YqfC"/>
</dbReference>